<keyword evidence="2" id="KW-0812">Transmembrane</keyword>
<dbReference type="InterPro" id="IPR029051">
    <property type="entry name" value="DUF4352"/>
</dbReference>
<dbReference type="EMBL" id="JBBMFM010000014">
    <property type="protein sequence ID" value="MEQ2424550.1"/>
    <property type="molecule type" value="Genomic_DNA"/>
</dbReference>
<sequence>MSIKGTTKEWYVGKNKSTLFSWSGKRLDLEYDDINEITYFFANKTSVGNVTFIKKTDEKILFDFRYKSNDAVLRAINLIEENNPNVLFQKVESVKNTEHSQSNTKLCKFCKTEIPRKATICPNCKKSQNQGCIIVFLFIILFLIFFAVFSTLFAKNKTIPKKNNEIIYQNTVNASSETTAYEEETNTFNVGDLFESEKLNISYLDNGDYSSDNMFIEPASGNKFIYIDLSIQNTGDTDLSIGSTSFTCYADDTKCSQSVVTADDQMDIIATVSPKKYLKGKIYFEVPKDSQNIEVEFETSFWTQEKIYFIVK</sequence>
<evidence type="ECO:0000313" key="5">
    <source>
        <dbReference type="Proteomes" id="UP001454086"/>
    </source>
</evidence>
<reference evidence="4 5" key="1">
    <citation type="submission" date="2024-03" db="EMBL/GenBank/DDBJ databases">
        <title>Human intestinal bacterial collection.</title>
        <authorList>
            <person name="Pauvert C."/>
            <person name="Hitch T.C.A."/>
            <person name="Clavel T."/>
        </authorList>
    </citation>
    <scope>NUCLEOTIDE SEQUENCE [LARGE SCALE GENOMIC DNA]</scope>
    <source>
        <strain evidence="4 5">CLA-SR-H021</strain>
    </source>
</reference>
<organism evidence="4 5">
    <name type="scientific">Enterocloster hominis</name>
    <name type="common">ex Hitch et al. 2024</name>
    <dbReference type="NCBI Taxonomy" id="1917870"/>
    <lineage>
        <taxon>Bacteria</taxon>
        <taxon>Bacillati</taxon>
        <taxon>Bacillota</taxon>
        <taxon>Clostridia</taxon>
        <taxon>Lachnospirales</taxon>
        <taxon>Lachnospiraceae</taxon>
        <taxon>Enterocloster</taxon>
    </lineage>
</organism>
<dbReference type="InterPro" id="IPR029050">
    <property type="entry name" value="Immunoprotect_excell_Ig-like"/>
</dbReference>
<evidence type="ECO:0000259" key="3">
    <source>
        <dbReference type="Pfam" id="PF11611"/>
    </source>
</evidence>
<evidence type="ECO:0000256" key="2">
    <source>
        <dbReference type="SAM" id="Phobius"/>
    </source>
</evidence>
<proteinExistence type="predicted"/>
<accession>A0ABV1D2D5</accession>
<dbReference type="Gene3D" id="2.60.40.1240">
    <property type="match status" value="1"/>
</dbReference>
<evidence type="ECO:0000256" key="1">
    <source>
        <dbReference type="ARBA" id="ARBA00022729"/>
    </source>
</evidence>
<evidence type="ECO:0000313" key="4">
    <source>
        <dbReference type="EMBL" id="MEQ2424550.1"/>
    </source>
</evidence>
<feature type="transmembrane region" description="Helical" evidence="2">
    <location>
        <begin position="133"/>
        <end position="154"/>
    </location>
</feature>
<keyword evidence="2" id="KW-0472">Membrane</keyword>
<name>A0ABV1D2D5_9FIRM</name>
<dbReference type="Pfam" id="PF11611">
    <property type="entry name" value="DUF4352"/>
    <property type="match status" value="1"/>
</dbReference>
<keyword evidence="1" id="KW-0732">Signal</keyword>
<dbReference type="RefSeq" id="WP_349118007.1">
    <property type="nucleotide sequence ID" value="NZ_JBBMFM010000014.1"/>
</dbReference>
<feature type="domain" description="DUF4352" evidence="3">
    <location>
        <begin position="188"/>
        <end position="306"/>
    </location>
</feature>
<keyword evidence="2" id="KW-1133">Transmembrane helix</keyword>
<gene>
    <name evidence="4" type="ORF">WMQ36_06140</name>
</gene>
<dbReference type="Proteomes" id="UP001454086">
    <property type="component" value="Unassembled WGS sequence"/>
</dbReference>
<keyword evidence="5" id="KW-1185">Reference proteome</keyword>
<protein>
    <submittedName>
        <fullName evidence="4">DUF4352 domain-containing protein</fullName>
    </submittedName>
</protein>
<comment type="caution">
    <text evidence="4">The sequence shown here is derived from an EMBL/GenBank/DDBJ whole genome shotgun (WGS) entry which is preliminary data.</text>
</comment>